<comment type="caution">
    <text evidence="1">The sequence shown here is derived from an EMBL/GenBank/DDBJ whole genome shotgun (WGS) entry which is preliminary data.</text>
</comment>
<gene>
    <name evidence="1" type="ORF">HPB47_015336</name>
</gene>
<evidence type="ECO:0000313" key="2">
    <source>
        <dbReference type="Proteomes" id="UP000805193"/>
    </source>
</evidence>
<dbReference type="EMBL" id="JABSTQ010003898">
    <property type="protein sequence ID" value="KAG0443056.1"/>
    <property type="molecule type" value="Genomic_DNA"/>
</dbReference>
<proteinExistence type="predicted"/>
<keyword evidence="2" id="KW-1185">Reference proteome</keyword>
<sequence length="232" mass="25673">MKHDSWTVSKFRAWKKEQSQPPMAPSGPDKTPSSLLAAVDPAVDPAAVGKYKRSRYNDRKVRLPPQLVVRERKQPFVSKGLAYPSIYPSIQSELKFLQKPKTGGDAGNDDFGSAIFGSRDTRLREAGAEAVYCLARGAPKGPNIPRAQLNHQGPLFPGHGYATHSHKWVSLRTLAPADAVSIHANTAPRRLPVAFPTRPTAFGSYGRYQEPLSQWQIAADMYIDSDIRKRAR</sequence>
<protein>
    <submittedName>
        <fullName evidence="1">Uncharacterized protein</fullName>
    </submittedName>
</protein>
<accession>A0AC60QTT1</accession>
<dbReference type="Proteomes" id="UP000805193">
    <property type="component" value="Unassembled WGS sequence"/>
</dbReference>
<organism evidence="1 2">
    <name type="scientific">Ixodes persulcatus</name>
    <name type="common">Taiga tick</name>
    <dbReference type="NCBI Taxonomy" id="34615"/>
    <lineage>
        <taxon>Eukaryota</taxon>
        <taxon>Metazoa</taxon>
        <taxon>Ecdysozoa</taxon>
        <taxon>Arthropoda</taxon>
        <taxon>Chelicerata</taxon>
        <taxon>Arachnida</taxon>
        <taxon>Acari</taxon>
        <taxon>Parasitiformes</taxon>
        <taxon>Ixodida</taxon>
        <taxon>Ixodoidea</taxon>
        <taxon>Ixodidae</taxon>
        <taxon>Ixodinae</taxon>
        <taxon>Ixodes</taxon>
    </lineage>
</organism>
<evidence type="ECO:0000313" key="1">
    <source>
        <dbReference type="EMBL" id="KAG0443056.1"/>
    </source>
</evidence>
<name>A0AC60QTT1_IXOPE</name>
<reference evidence="1 2" key="1">
    <citation type="journal article" date="2020" name="Cell">
        <title>Large-Scale Comparative Analyses of Tick Genomes Elucidate Their Genetic Diversity and Vector Capacities.</title>
        <authorList>
            <consortium name="Tick Genome and Microbiome Consortium (TIGMIC)"/>
            <person name="Jia N."/>
            <person name="Wang J."/>
            <person name="Shi W."/>
            <person name="Du L."/>
            <person name="Sun Y."/>
            <person name="Zhan W."/>
            <person name="Jiang J.F."/>
            <person name="Wang Q."/>
            <person name="Zhang B."/>
            <person name="Ji P."/>
            <person name="Bell-Sakyi L."/>
            <person name="Cui X.M."/>
            <person name="Yuan T.T."/>
            <person name="Jiang B.G."/>
            <person name="Yang W.F."/>
            <person name="Lam T.T."/>
            <person name="Chang Q.C."/>
            <person name="Ding S.J."/>
            <person name="Wang X.J."/>
            <person name="Zhu J.G."/>
            <person name="Ruan X.D."/>
            <person name="Zhao L."/>
            <person name="Wei J.T."/>
            <person name="Ye R.Z."/>
            <person name="Que T.C."/>
            <person name="Du C.H."/>
            <person name="Zhou Y.H."/>
            <person name="Cheng J.X."/>
            <person name="Dai P.F."/>
            <person name="Guo W.B."/>
            <person name="Han X.H."/>
            <person name="Huang E.J."/>
            <person name="Li L.F."/>
            <person name="Wei W."/>
            <person name="Gao Y.C."/>
            <person name="Liu J.Z."/>
            <person name="Shao H.Z."/>
            <person name="Wang X."/>
            <person name="Wang C.C."/>
            <person name="Yang T.C."/>
            <person name="Huo Q.B."/>
            <person name="Li W."/>
            <person name="Chen H.Y."/>
            <person name="Chen S.E."/>
            <person name="Zhou L.G."/>
            <person name="Ni X.B."/>
            <person name="Tian J.H."/>
            <person name="Sheng Y."/>
            <person name="Liu T."/>
            <person name="Pan Y.S."/>
            <person name="Xia L.Y."/>
            <person name="Li J."/>
            <person name="Zhao F."/>
            <person name="Cao W.C."/>
        </authorList>
    </citation>
    <scope>NUCLEOTIDE SEQUENCE [LARGE SCALE GENOMIC DNA]</scope>
    <source>
        <strain evidence="1">Iper-2018</strain>
    </source>
</reference>